<dbReference type="EMBL" id="SRZC01000023">
    <property type="protein sequence ID" value="TGX80666.1"/>
    <property type="molecule type" value="Genomic_DNA"/>
</dbReference>
<keyword evidence="2" id="KW-1185">Reference proteome</keyword>
<dbReference type="Proteomes" id="UP000308886">
    <property type="component" value="Unassembled WGS sequence"/>
</dbReference>
<name>A0AC61QMK4_9BACT</name>
<proteinExistence type="predicted"/>
<organism evidence="1 2">
    <name type="scientific">Palleniella muris</name>
    <dbReference type="NCBI Taxonomy" id="3038145"/>
    <lineage>
        <taxon>Bacteria</taxon>
        <taxon>Pseudomonadati</taxon>
        <taxon>Bacteroidota</taxon>
        <taxon>Bacteroidia</taxon>
        <taxon>Bacteroidales</taxon>
        <taxon>Prevotellaceae</taxon>
        <taxon>Palleniella</taxon>
    </lineage>
</organism>
<dbReference type="EC" id="2.1.2.2" evidence="1"/>
<gene>
    <name evidence="1" type="primary">purN</name>
    <name evidence="1" type="ORF">E5358_12340</name>
</gene>
<keyword evidence="1" id="KW-0808">Transferase</keyword>
<reference evidence="1" key="1">
    <citation type="submission" date="2019-04" db="EMBL/GenBank/DDBJ databases">
        <title>Microbes associate with the intestines of laboratory mice.</title>
        <authorList>
            <person name="Navarre W."/>
            <person name="Wong E."/>
            <person name="Huang K."/>
            <person name="Tropini C."/>
            <person name="Ng K."/>
            <person name="Yu B."/>
        </authorList>
    </citation>
    <scope>NUCLEOTIDE SEQUENCE</scope>
    <source>
        <strain evidence="1">NM73_A23</strain>
    </source>
</reference>
<evidence type="ECO:0000313" key="2">
    <source>
        <dbReference type="Proteomes" id="UP000308886"/>
    </source>
</evidence>
<protein>
    <submittedName>
        <fullName evidence="1">Phosphoribosylglycinamide formyltransferase</fullName>
        <ecNumber evidence="1">2.1.2.2</ecNumber>
    </submittedName>
</protein>
<comment type="caution">
    <text evidence="1">The sequence shown here is derived from an EMBL/GenBank/DDBJ whole genome shotgun (WGS) entry which is preliminary data.</text>
</comment>
<sequence length="227" mass="25803">MTKKIAVFASGNGTNCENIIQYFRNNGGAEVALVVSSSKSAFVLQRAERYGVPSAVITKQQFENEQALVLQTVAECEYIVLAGFLLRIPDYLIERFPNRIINIHPSLLPKFGGKGMWGHHVHEAVKEAKEAETGITIHYVSSEIDKGGHIAQFRVAIDENDSVEDIEKKVHDLEKEHFPRVLGKLFSESDMTEYERYCREQAVIQEEEFDEERCFPEMPEGQFVRGH</sequence>
<accession>A0AC61QMK4</accession>
<evidence type="ECO:0000313" key="1">
    <source>
        <dbReference type="EMBL" id="TGX80666.1"/>
    </source>
</evidence>